<keyword evidence="1" id="KW-0472">Membrane</keyword>
<feature type="transmembrane region" description="Helical" evidence="1">
    <location>
        <begin position="26"/>
        <end position="45"/>
    </location>
</feature>
<dbReference type="EMBL" id="MCFA01000133">
    <property type="protein sequence ID" value="ORY04673.1"/>
    <property type="molecule type" value="Genomic_DNA"/>
</dbReference>
<feature type="transmembrane region" description="Helical" evidence="1">
    <location>
        <begin position="186"/>
        <end position="209"/>
    </location>
</feature>
<evidence type="ECO:0000313" key="2">
    <source>
        <dbReference type="EMBL" id="ORY04673.1"/>
    </source>
</evidence>
<dbReference type="STRING" id="1231657.A0A1Y1Z301"/>
<keyword evidence="1" id="KW-1133">Transmembrane helix</keyword>
<evidence type="ECO:0000256" key="1">
    <source>
        <dbReference type="SAM" id="Phobius"/>
    </source>
</evidence>
<comment type="caution">
    <text evidence="2">The sequence shown here is derived from an EMBL/GenBank/DDBJ whole genome shotgun (WGS) entry which is preliminary data.</text>
</comment>
<dbReference type="PANTHER" id="PTHR35043:SF8">
    <property type="entry name" value="DUF4220 DOMAIN-CONTAINING PROTEIN"/>
    <property type="match status" value="1"/>
</dbReference>
<dbReference type="PANTHER" id="PTHR35043">
    <property type="entry name" value="TRANSCRIPTION FACTOR DOMAIN-CONTAINING PROTEIN"/>
    <property type="match status" value="1"/>
</dbReference>
<dbReference type="AlphaFoldDB" id="A0A1Y1Z301"/>
<keyword evidence="1" id="KW-0812">Transmembrane</keyword>
<gene>
    <name evidence="2" type="ORF">BCR34DRAFT_491318</name>
</gene>
<dbReference type="OrthoDB" id="9451547at2759"/>
<feature type="transmembrane region" description="Helical" evidence="1">
    <location>
        <begin position="300"/>
        <end position="321"/>
    </location>
</feature>
<evidence type="ECO:0000313" key="3">
    <source>
        <dbReference type="Proteomes" id="UP000193144"/>
    </source>
</evidence>
<keyword evidence="3" id="KW-1185">Reference proteome</keyword>
<proteinExistence type="predicted"/>
<organism evidence="2 3">
    <name type="scientific">Clohesyomyces aquaticus</name>
    <dbReference type="NCBI Taxonomy" id="1231657"/>
    <lineage>
        <taxon>Eukaryota</taxon>
        <taxon>Fungi</taxon>
        <taxon>Dikarya</taxon>
        <taxon>Ascomycota</taxon>
        <taxon>Pezizomycotina</taxon>
        <taxon>Dothideomycetes</taxon>
        <taxon>Pleosporomycetidae</taxon>
        <taxon>Pleosporales</taxon>
        <taxon>Lindgomycetaceae</taxon>
        <taxon>Clohesyomyces</taxon>
    </lineage>
</organism>
<name>A0A1Y1Z301_9PLEO</name>
<dbReference type="Proteomes" id="UP000193144">
    <property type="component" value="Unassembled WGS sequence"/>
</dbReference>
<reference evidence="2 3" key="1">
    <citation type="submission" date="2016-07" db="EMBL/GenBank/DDBJ databases">
        <title>Pervasive Adenine N6-methylation of Active Genes in Fungi.</title>
        <authorList>
            <consortium name="DOE Joint Genome Institute"/>
            <person name="Mondo S.J."/>
            <person name="Dannebaum R.O."/>
            <person name="Kuo R.C."/>
            <person name="Labutti K."/>
            <person name="Haridas S."/>
            <person name="Kuo A."/>
            <person name="Salamov A."/>
            <person name="Ahrendt S.R."/>
            <person name="Lipzen A."/>
            <person name="Sullivan W."/>
            <person name="Andreopoulos W.B."/>
            <person name="Clum A."/>
            <person name="Lindquist E."/>
            <person name="Daum C."/>
            <person name="Ramamoorthy G.K."/>
            <person name="Gryganskyi A."/>
            <person name="Culley D."/>
            <person name="Magnuson J.K."/>
            <person name="James T.Y."/>
            <person name="O'Malley M.A."/>
            <person name="Stajich J.E."/>
            <person name="Spatafora J.W."/>
            <person name="Visel A."/>
            <person name="Grigoriev I.V."/>
        </authorList>
    </citation>
    <scope>NUCLEOTIDE SEQUENCE [LARGE SCALE GENOMIC DNA]</scope>
    <source>
        <strain evidence="2 3">CBS 115471</strain>
    </source>
</reference>
<feature type="transmembrane region" description="Helical" evidence="1">
    <location>
        <begin position="333"/>
        <end position="354"/>
    </location>
</feature>
<feature type="transmembrane region" description="Helical" evidence="1">
    <location>
        <begin position="65"/>
        <end position="84"/>
    </location>
</feature>
<accession>A0A1Y1Z301</accession>
<protein>
    <submittedName>
        <fullName evidence="2">Uncharacterized protein</fullName>
    </submittedName>
</protein>
<sequence length="464" mass="52945">MSTSGCNSTVDLRGTRGWVKQSNDRGTWDIIVTCAITTFLCLWTAVSVNVPAPEHGLWDMFRDRIHMFCLGILAPEVLLALAVGQYCSAKDSVKAFAESKIPDWTLRHGFFADMGGIHLQIKETKSFPINAKQLHFLVTKHYIPYPDISLELISDKNKNDGLARFITTCQIGWFTLSTLSRPFKSYAVTTLELTTLGYIVCAIGMLFFWRRKPMDIQLPIILNCPLPLDQIIDDEGQSAADPYQFTPLDFVSRKEWIVTQLWTYYVNILRQMKIVHVRKRPLPLRKVSSFNFPQLPRPTVILLIISSFIYTSAFLAGWNLFFPAPTERLLWHIAAGGMIVAVFIGATLEFIFYIHGSREKRNLRQGVRNSDIELELAPEPRQRPLSRPKPLTRWERVKQKLRNNTPNQDPAYDLPLGLLVSITPLCTLYAIIRAFILVEDVISFRELPASAFVTIDWSAYVPHL</sequence>